<proteinExistence type="predicted"/>
<dbReference type="EMBL" id="HACA01032753">
    <property type="protein sequence ID" value="CDW50114.1"/>
    <property type="molecule type" value="Transcribed_RNA"/>
</dbReference>
<reference evidence="1" key="1">
    <citation type="submission" date="2014-05" db="EMBL/GenBank/DDBJ databases">
        <authorList>
            <person name="Chronopoulou M."/>
        </authorList>
    </citation>
    <scope>NUCLEOTIDE SEQUENCE</scope>
    <source>
        <tissue evidence="1">Whole organism</tissue>
    </source>
</reference>
<sequence>MAELNKIKKEKAVEEAKKVCISFYFFLYKKLNSFDIFFII</sequence>
<name>A0A0K2VI42_LEPSM</name>
<protein>
    <submittedName>
        <fullName evidence="1">Uncharacterized protein</fullName>
    </submittedName>
</protein>
<organism evidence="1">
    <name type="scientific">Lepeophtheirus salmonis</name>
    <name type="common">Salmon louse</name>
    <name type="synonym">Caligus salmonis</name>
    <dbReference type="NCBI Taxonomy" id="72036"/>
    <lineage>
        <taxon>Eukaryota</taxon>
        <taxon>Metazoa</taxon>
        <taxon>Ecdysozoa</taxon>
        <taxon>Arthropoda</taxon>
        <taxon>Crustacea</taxon>
        <taxon>Multicrustacea</taxon>
        <taxon>Hexanauplia</taxon>
        <taxon>Copepoda</taxon>
        <taxon>Siphonostomatoida</taxon>
        <taxon>Caligidae</taxon>
        <taxon>Lepeophtheirus</taxon>
    </lineage>
</organism>
<accession>A0A0K2VI42</accession>
<dbReference type="AlphaFoldDB" id="A0A0K2VI42"/>
<evidence type="ECO:0000313" key="1">
    <source>
        <dbReference type="EMBL" id="CDW50114.1"/>
    </source>
</evidence>